<gene>
    <name evidence="6" type="ORF">GCM10011491_34640</name>
</gene>
<keyword evidence="5" id="KW-0812">Transmembrane</keyword>
<feature type="transmembrane region" description="Helical" evidence="5">
    <location>
        <begin position="368"/>
        <end position="388"/>
    </location>
</feature>
<organism evidence="6 7">
    <name type="scientific">Brucella endophytica</name>
    <dbReference type="NCBI Taxonomy" id="1963359"/>
    <lineage>
        <taxon>Bacteria</taxon>
        <taxon>Pseudomonadati</taxon>
        <taxon>Pseudomonadota</taxon>
        <taxon>Alphaproteobacteria</taxon>
        <taxon>Hyphomicrobiales</taxon>
        <taxon>Brucellaceae</taxon>
        <taxon>Brucella/Ochrobactrum group</taxon>
        <taxon>Brucella</taxon>
    </lineage>
</organism>
<evidence type="ECO:0000313" key="7">
    <source>
        <dbReference type="Proteomes" id="UP000646478"/>
    </source>
</evidence>
<dbReference type="SUPFAM" id="SSF56784">
    <property type="entry name" value="HAD-like"/>
    <property type="match status" value="1"/>
</dbReference>
<dbReference type="Proteomes" id="UP000646478">
    <property type="component" value="Unassembled WGS sequence"/>
</dbReference>
<dbReference type="InterPro" id="IPR023214">
    <property type="entry name" value="HAD_sf"/>
</dbReference>
<keyword evidence="7" id="KW-1185">Reference proteome</keyword>
<evidence type="ECO:0000256" key="2">
    <source>
        <dbReference type="ARBA" id="ARBA00004818"/>
    </source>
</evidence>
<protein>
    <recommendedName>
        <fullName evidence="4">phosphoglycolate phosphatase</fullName>
        <ecNumber evidence="4">3.1.3.18</ecNumber>
    </recommendedName>
</protein>
<sequence>MEQSEMRKKIDTLILDLDNTLFDWFEIWYANFDPIYRKIVELFNGDEAAAKSAIRKIHQKARTSEYTFLIDDLSTSNVTPNPITGRDNFIEALDSSRAGRDAKTKLYPTVFQSLWDIKNSGVKIVAYTESLGFYSAYRLKRLGLDGIIDIMFCPEDHDTPEGVSLSKLRTRADDSYGLQVTQILHTPRGELKPNVKILHEIINVANADPARCAYVGDSLFKDIAMARDAGIFDVYAKYGESQRRPEYDLLRSVSHWTQEDVERERSIMETKLDFTPSATLHECFAEIFKFCDFMKFVSVNTNEIQNDKIELDKINIDIWKKVVDVQQHFNDMGLRIRNFAITIVGALIAAIGVMSQKGMYITLFSLKLPMAVSLVVAAILVWGAFYLMDRFWYHVLLKGSVDHAAKLENILKDKFPGITLGGTISEKSGAVKIFGIYMSSIRRLNAFYGLGLAMLIVVGVALYMAIPAAGNSLEQVPSKGTISGKL</sequence>
<dbReference type="SFLD" id="SFLDS00003">
    <property type="entry name" value="Haloacid_Dehalogenase"/>
    <property type="match status" value="1"/>
</dbReference>
<feature type="transmembrane region" description="Helical" evidence="5">
    <location>
        <begin position="446"/>
        <end position="466"/>
    </location>
</feature>
<evidence type="ECO:0000256" key="4">
    <source>
        <dbReference type="ARBA" id="ARBA00013078"/>
    </source>
</evidence>
<dbReference type="GO" id="GO:0006281">
    <property type="term" value="P:DNA repair"/>
    <property type="evidence" value="ECO:0007669"/>
    <property type="project" value="TreeGrafter"/>
</dbReference>
<reference evidence="6" key="2">
    <citation type="submission" date="2020-09" db="EMBL/GenBank/DDBJ databases">
        <authorList>
            <person name="Sun Q."/>
            <person name="Zhou Y."/>
        </authorList>
    </citation>
    <scope>NUCLEOTIDE SEQUENCE</scope>
    <source>
        <strain evidence="6">CGMCC 1.15082</strain>
    </source>
</reference>
<feature type="transmembrane region" description="Helical" evidence="5">
    <location>
        <begin position="336"/>
        <end position="356"/>
    </location>
</feature>
<evidence type="ECO:0000256" key="3">
    <source>
        <dbReference type="ARBA" id="ARBA00006171"/>
    </source>
</evidence>
<comment type="similarity">
    <text evidence="3">Belongs to the HAD-like hydrolase superfamily. CbbY/CbbZ/Gph/YieH family.</text>
</comment>
<dbReference type="SFLD" id="SFLDG01129">
    <property type="entry name" value="C1.5:_HAD__Beta-PGM__Phosphata"/>
    <property type="match status" value="1"/>
</dbReference>
<comment type="caution">
    <text evidence="6">The sequence shown here is derived from an EMBL/GenBank/DDBJ whole genome shotgun (WGS) entry which is preliminary data.</text>
</comment>
<comment type="catalytic activity">
    <reaction evidence="1">
        <text>2-phosphoglycolate + H2O = glycolate + phosphate</text>
        <dbReference type="Rhea" id="RHEA:14369"/>
        <dbReference type="ChEBI" id="CHEBI:15377"/>
        <dbReference type="ChEBI" id="CHEBI:29805"/>
        <dbReference type="ChEBI" id="CHEBI:43474"/>
        <dbReference type="ChEBI" id="CHEBI:58033"/>
        <dbReference type="EC" id="3.1.3.18"/>
    </reaction>
</comment>
<dbReference type="EMBL" id="BMHH01000016">
    <property type="protein sequence ID" value="GGB03544.1"/>
    <property type="molecule type" value="Genomic_DNA"/>
</dbReference>
<dbReference type="PANTHER" id="PTHR43434">
    <property type="entry name" value="PHOSPHOGLYCOLATE PHOSPHATASE"/>
    <property type="match status" value="1"/>
</dbReference>
<comment type="pathway">
    <text evidence="2">Organic acid metabolism; glycolate biosynthesis; glycolate from 2-phosphoglycolate: step 1/1.</text>
</comment>
<proteinExistence type="inferred from homology"/>
<dbReference type="GO" id="GO:0008967">
    <property type="term" value="F:phosphoglycolate phosphatase activity"/>
    <property type="evidence" value="ECO:0007669"/>
    <property type="project" value="UniProtKB-EC"/>
</dbReference>
<dbReference type="Pfam" id="PF00702">
    <property type="entry name" value="Hydrolase"/>
    <property type="match status" value="1"/>
</dbReference>
<dbReference type="InterPro" id="IPR050155">
    <property type="entry name" value="HAD-like_hydrolase_sf"/>
</dbReference>
<evidence type="ECO:0000256" key="1">
    <source>
        <dbReference type="ARBA" id="ARBA00000830"/>
    </source>
</evidence>
<dbReference type="InterPro" id="IPR036412">
    <property type="entry name" value="HAD-like_sf"/>
</dbReference>
<evidence type="ECO:0000256" key="5">
    <source>
        <dbReference type="SAM" id="Phobius"/>
    </source>
</evidence>
<evidence type="ECO:0000313" key="6">
    <source>
        <dbReference type="EMBL" id="GGB03544.1"/>
    </source>
</evidence>
<keyword evidence="5" id="KW-0472">Membrane</keyword>
<dbReference type="Gene3D" id="3.40.50.1000">
    <property type="entry name" value="HAD superfamily/HAD-like"/>
    <property type="match status" value="2"/>
</dbReference>
<reference evidence="6" key="1">
    <citation type="journal article" date="2014" name="Int. J. Syst. Evol. Microbiol.">
        <title>Complete genome sequence of Corynebacterium casei LMG S-19264T (=DSM 44701T), isolated from a smear-ripened cheese.</title>
        <authorList>
            <consortium name="US DOE Joint Genome Institute (JGI-PGF)"/>
            <person name="Walter F."/>
            <person name="Albersmeier A."/>
            <person name="Kalinowski J."/>
            <person name="Ruckert C."/>
        </authorList>
    </citation>
    <scope>NUCLEOTIDE SEQUENCE</scope>
    <source>
        <strain evidence="6">CGMCC 1.15082</strain>
    </source>
</reference>
<dbReference type="Gene3D" id="1.10.150.520">
    <property type="match status" value="1"/>
</dbReference>
<dbReference type="AlphaFoldDB" id="A0A916SKE7"/>
<dbReference type="EC" id="3.1.3.18" evidence="4"/>
<name>A0A916SKE7_9HYPH</name>
<accession>A0A916SKE7</accession>
<dbReference type="PANTHER" id="PTHR43434:SF1">
    <property type="entry name" value="PHOSPHOGLYCOLATE PHOSPHATASE"/>
    <property type="match status" value="1"/>
</dbReference>
<keyword evidence="5" id="KW-1133">Transmembrane helix</keyword>